<dbReference type="InterPro" id="IPR001650">
    <property type="entry name" value="Helicase_C-like"/>
</dbReference>
<dbReference type="FunFam" id="3.40.50.300:FF:003287">
    <property type="entry name" value="U5 small nuclear ribonucleoprotein 200 kDa helicase"/>
    <property type="match status" value="1"/>
</dbReference>
<dbReference type="PANTHER" id="PTHR47961">
    <property type="entry name" value="DNA POLYMERASE THETA, PUTATIVE (AFU_ORTHOLOGUE AFUA_1G05260)-RELATED"/>
    <property type="match status" value="1"/>
</dbReference>
<protein>
    <recommendedName>
        <fullName evidence="6">U5 small nuclear ribonucleoprotein 200 kDa helicase</fullName>
    </recommendedName>
</protein>
<dbReference type="Proteomes" id="UP000008068">
    <property type="component" value="Unassembled WGS sequence"/>
</dbReference>
<dbReference type="SMART" id="SM00487">
    <property type="entry name" value="DEXDc"/>
    <property type="match status" value="1"/>
</dbReference>
<evidence type="ECO:0000256" key="6">
    <source>
        <dbReference type="ARBA" id="ARBA00034541"/>
    </source>
</evidence>
<dbReference type="Gene3D" id="3.40.50.300">
    <property type="entry name" value="P-loop containing nucleotide triphosphate hydrolases"/>
    <property type="match status" value="2"/>
</dbReference>
<dbReference type="SUPFAM" id="SSF158702">
    <property type="entry name" value="Sec63 N-terminal domain-like"/>
    <property type="match status" value="1"/>
</dbReference>
<dbReference type="GO" id="GO:0004386">
    <property type="term" value="F:helicase activity"/>
    <property type="evidence" value="ECO:0007669"/>
    <property type="project" value="UniProtKB-KW"/>
</dbReference>
<dbReference type="InterPro" id="IPR036388">
    <property type="entry name" value="WH-like_DNA-bd_sf"/>
</dbReference>
<keyword evidence="1" id="KW-0677">Repeat</keyword>
<dbReference type="HOGENOM" id="CLU_000335_0_2_1"/>
<proteinExistence type="predicted"/>
<dbReference type="Pfam" id="PF00270">
    <property type="entry name" value="DEAD"/>
    <property type="match status" value="1"/>
</dbReference>
<dbReference type="SMART" id="SM00973">
    <property type="entry name" value="Sec63"/>
    <property type="match status" value="1"/>
</dbReference>
<accession>G0PH20</accession>
<name>G0PH20_CAEBE</name>
<reference evidence="10" key="1">
    <citation type="submission" date="2011-07" db="EMBL/GenBank/DDBJ databases">
        <authorList>
            <consortium name="Caenorhabditis brenneri Sequencing and Analysis Consortium"/>
            <person name="Wilson R.K."/>
        </authorList>
    </citation>
    <scope>NUCLEOTIDE SEQUENCE [LARGE SCALE GENOMIC DNA]</scope>
    <source>
        <strain evidence="10">PB2801</strain>
    </source>
</reference>
<dbReference type="Pfam" id="PF02889">
    <property type="entry name" value="Sec63"/>
    <property type="match status" value="1"/>
</dbReference>
<organism evidence="10">
    <name type="scientific">Caenorhabditis brenneri</name>
    <name type="common">Nematode worm</name>
    <dbReference type="NCBI Taxonomy" id="135651"/>
    <lineage>
        <taxon>Eukaryota</taxon>
        <taxon>Metazoa</taxon>
        <taxon>Ecdysozoa</taxon>
        <taxon>Nematoda</taxon>
        <taxon>Chromadorea</taxon>
        <taxon>Rhabditida</taxon>
        <taxon>Rhabditina</taxon>
        <taxon>Rhabditomorpha</taxon>
        <taxon>Rhabditoidea</taxon>
        <taxon>Rhabditidae</taxon>
        <taxon>Peloderinae</taxon>
        <taxon>Caenorhabditis</taxon>
    </lineage>
</organism>
<evidence type="ECO:0000259" key="7">
    <source>
        <dbReference type="PROSITE" id="PS51192"/>
    </source>
</evidence>
<dbReference type="GO" id="GO:0003676">
    <property type="term" value="F:nucleic acid binding"/>
    <property type="evidence" value="ECO:0007669"/>
    <property type="project" value="InterPro"/>
</dbReference>
<dbReference type="InterPro" id="IPR041094">
    <property type="entry name" value="Brr2_helicase_PWI"/>
</dbReference>
<dbReference type="STRING" id="135651.G0PH20"/>
<evidence type="ECO:0000256" key="2">
    <source>
        <dbReference type="ARBA" id="ARBA00022741"/>
    </source>
</evidence>
<dbReference type="InParanoid" id="G0PH20"/>
<evidence type="ECO:0000313" key="10">
    <source>
        <dbReference type="Proteomes" id="UP000008068"/>
    </source>
</evidence>
<dbReference type="AlphaFoldDB" id="G0PH20"/>
<dbReference type="OrthoDB" id="5575at2759"/>
<dbReference type="Pfam" id="PF00271">
    <property type="entry name" value="Helicase_C"/>
    <property type="match status" value="1"/>
</dbReference>
<evidence type="ECO:0000256" key="4">
    <source>
        <dbReference type="ARBA" id="ARBA00022806"/>
    </source>
</evidence>
<dbReference type="PROSITE" id="PS51192">
    <property type="entry name" value="HELICASE_ATP_BIND_1"/>
    <property type="match status" value="1"/>
</dbReference>
<evidence type="ECO:0000313" key="9">
    <source>
        <dbReference type="EMBL" id="EGT56042.1"/>
    </source>
</evidence>
<dbReference type="GO" id="GO:0016787">
    <property type="term" value="F:hydrolase activity"/>
    <property type="evidence" value="ECO:0007669"/>
    <property type="project" value="UniProtKB-KW"/>
</dbReference>
<keyword evidence="4" id="KW-0347">Helicase</keyword>
<dbReference type="EMBL" id="GL380458">
    <property type="protein sequence ID" value="EGT56042.1"/>
    <property type="molecule type" value="Genomic_DNA"/>
</dbReference>
<dbReference type="Gene3D" id="1.10.10.10">
    <property type="entry name" value="Winged helix-like DNA-binding domain superfamily/Winged helix DNA-binding domain"/>
    <property type="match status" value="1"/>
</dbReference>
<dbReference type="FunFam" id="1.10.10.10:FF:000024">
    <property type="entry name" value="U5 small nuclear ribonucleoprotein helicase"/>
    <property type="match status" value="1"/>
</dbReference>
<sequence length="939" mass="105926">MDLLDYIERIGDGKIIYLNLEIDYRSISEPPNPSRVATSVYRGFDISDEFLEWPNSEAESANFSIPEQHSLPQVPSTSGSSSKSIFQPIADTLLIYFPDTFETISHNLLEMLCSSRSDNDIQCELIDLLGVELFELAGDILEKRNKIVYKIKSAQLAKTEEAKQTKAKDQFGSSILISRMKLHCQKDQGGHFKTHESVYVPPANKGDIEKINHVYIKDMDELGQKGFKGFEKLNTIQSINLKGEIMKDDFKIIYIAPMKALATEMTESFGKRLAPLGLKVKELTGDTQLSRNEVADTQMLVLTPEKWDVITRKSTSDNSLINVVRLLIIDEVHLLHDERGPVIETLVARTLRQVEMSQSGIRIVGLSATLPNYIDVARFLRVNPYKGMFYFDGRFRPVPLTQKFIGTRKAGNFRDNNTIMDNVCYDEVVDFVKRGHQVLVFVHTRNGTAKLGEAFCARASVLGQMDLFTPKDRDSSKYVQADKAIGLCRNRSQISPLFSRGFGIHHAGLCRQDRMLMERCFAEGHISVLFCTATLAWGVNLPAHAVVIRGTDVFDAEKGVFSDLGVLDVQQIFGRAGRPQFENEGHGIIITTRDKIDKYLTMLVHQNPIESNFYARLHDNLNAEVALGTVSTVDEGVEWLTYTYMYTRAIKNPMAYGIAYNAIESDPHLRDHFGNVIRNAAMQLDQNKMIRFDMATEYLNSTDLGRIASNFYVKYETIQLLNEAEKGIGLPVTFTAFMPDDMVIGLISMATEFANIKCREEEIGDLEELMNYGCMMNVRGGGLASVAGKVNVLLQSLISRSSTRNSALMSEQLYVQQNAGRLCRAMFEMVLKNGWSQAANAFLGIAKCIEKQMWMNQCSLRQFIQIINIPITWIEKIERKKAPVMENVFTLTFVIFRAWKLPLASNPSLIPSCKLKSLSLLHFFGMMQFMENLGSNRSS</sequence>
<dbReference type="FunFam" id="1.10.3380.10:FF:000001">
    <property type="entry name" value="U5 small nuclear ribonucleoprotein helicase"/>
    <property type="match status" value="1"/>
</dbReference>
<evidence type="ECO:0000256" key="5">
    <source>
        <dbReference type="ARBA" id="ARBA00022840"/>
    </source>
</evidence>
<dbReference type="InterPro" id="IPR014001">
    <property type="entry name" value="Helicase_ATP-bd"/>
</dbReference>
<dbReference type="InterPro" id="IPR050474">
    <property type="entry name" value="Hel308_SKI2-like"/>
</dbReference>
<dbReference type="PROSITE" id="PS51194">
    <property type="entry name" value="HELICASE_CTER"/>
    <property type="match status" value="1"/>
</dbReference>
<dbReference type="Pfam" id="PF23445">
    <property type="entry name" value="WHD_SNRNP200"/>
    <property type="match status" value="1"/>
</dbReference>
<dbReference type="GO" id="GO:0005524">
    <property type="term" value="F:ATP binding"/>
    <property type="evidence" value="ECO:0007669"/>
    <property type="project" value="UniProtKB-KW"/>
</dbReference>
<dbReference type="InterPro" id="IPR027417">
    <property type="entry name" value="P-loop_NTPase"/>
</dbReference>
<dbReference type="InterPro" id="IPR057842">
    <property type="entry name" value="WH_MER3"/>
</dbReference>
<dbReference type="Pfam" id="PF18149">
    <property type="entry name" value="Helicase_PWI"/>
    <property type="match status" value="1"/>
</dbReference>
<dbReference type="SUPFAM" id="SSF52540">
    <property type="entry name" value="P-loop containing nucleoside triphosphate hydrolases"/>
    <property type="match status" value="2"/>
</dbReference>
<keyword evidence="2" id="KW-0547">Nucleotide-binding</keyword>
<dbReference type="GO" id="GO:0006397">
    <property type="term" value="P:mRNA processing"/>
    <property type="evidence" value="ECO:0007669"/>
    <property type="project" value="UniProtKB-ARBA"/>
</dbReference>
<dbReference type="CDD" id="cd18795">
    <property type="entry name" value="SF2_C_Ski2"/>
    <property type="match status" value="1"/>
</dbReference>
<dbReference type="InterPro" id="IPR036390">
    <property type="entry name" value="WH_DNA-bd_sf"/>
</dbReference>
<dbReference type="Gene3D" id="1.10.3380.10">
    <property type="entry name" value="Sec63 N-terminal domain-like domain"/>
    <property type="match status" value="1"/>
</dbReference>
<evidence type="ECO:0000256" key="1">
    <source>
        <dbReference type="ARBA" id="ARBA00022737"/>
    </source>
</evidence>
<dbReference type="eggNOG" id="KOG0952">
    <property type="taxonomic scope" value="Eukaryota"/>
</dbReference>
<dbReference type="PANTHER" id="PTHR47961:SF13">
    <property type="entry name" value="ACTIVATING SIGNAL COINTEGRATOR 1 COMPLEX SUBUNIT 3"/>
    <property type="match status" value="1"/>
</dbReference>
<dbReference type="InterPro" id="IPR011545">
    <property type="entry name" value="DEAD/DEAH_box_helicase_dom"/>
</dbReference>
<dbReference type="InterPro" id="IPR004179">
    <property type="entry name" value="Sec63-dom"/>
</dbReference>
<keyword evidence="5" id="KW-0067">ATP-binding</keyword>
<evidence type="ECO:0000256" key="3">
    <source>
        <dbReference type="ARBA" id="ARBA00022801"/>
    </source>
</evidence>
<gene>
    <name evidence="9" type="ORF">CAEBREN_30143</name>
</gene>
<evidence type="ECO:0000259" key="8">
    <source>
        <dbReference type="PROSITE" id="PS51194"/>
    </source>
</evidence>
<feature type="domain" description="Helicase C-terminal" evidence="8">
    <location>
        <begin position="424"/>
        <end position="625"/>
    </location>
</feature>
<keyword evidence="3" id="KW-0378">Hydrolase</keyword>
<dbReference type="SMART" id="SM00490">
    <property type="entry name" value="HELICc"/>
    <property type="match status" value="1"/>
</dbReference>
<dbReference type="SUPFAM" id="SSF46785">
    <property type="entry name" value="Winged helix' DNA-binding domain"/>
    <property type="match status" value="1"/>
</dbReference>
<feature type="domain" description="Helicase ATP-binding" evidence="7">
    <location>
        <begin position="235"/>
        <end position="388"/>
    </location>
</feature>
<keyword evidence="10" id="KW-1185">Reference proteome</keyword>